<keyword evidence="10" id="KW-1185">Reference proteome</keyword>
<evidence type="ECO:0000313" key="10">
    <source>
        <dbReference type="Proteomes" id="UP001517376"/>
    </source>
</evidence>
<evidence type="ECO:0000313" key="9">
    <source>
        <dbReference type="EMBL" id="NBE05999.1"/>
    </source>
</evidence>
<dbReference type="PANTHER" id="PTHR43711">
    <property type="entry name" value="TWO-COMPONENT HISTIDINE KINASE"/>
    <property type="match status" value="1"/>
</dbReference>
<evidence type="ECO:0000256" key="1">
    <source>
        <dbReference type="ARBA" id="ARBA00000085"/>
    </source>
</evidence>
<name>A0ABW9Y182_9RHOB</name>
<feature type="transmembrane region" description="Helical" evidence="7">
    <location>
        <begin position="400"/>
        <end position="423"/>
    </location>
</feature>
<dbReference type="InterPro" id="IPR004358">
    <property type="entry name" value="Sig_transdc_His_kin-like_C"/>
</dbReference>
<dbReference type="InterPro" id="IPR003594">
    <property type="entry name" value="HATPase_dom"/>
</dbReference>
<comment type="caution">
    <text evidence="9">The sequence shown here is derived from an EMBL/GenBank/DDBJ whole genome shotgun (WGS) entry which is preliminary data.</text>
</comment>
<dbReference type="PRINTS" id="PR00344">
    <property type="entry name" value="BCTRLSENSOR"/>
</dbReference>
<sequence>MRKGAGTGVEDPPPLTRWLWQSYLRAALVPLLLIELTFVALYWGTSRFVYDRSAGAISEISTEALTAAARREGEIIARRLETIGAMTRIYAGEAARALATPSGGVAPEEAARYAYTPDGVFYSTVDAGGSAVFYSGIVPVGPAEREKVWRSARLDPIMRSIADSDPLIQQVYLNTHDSLNRIYPWFDVLAIYPPKMDIPSYNFYYEADATHNPKRGVVWTDSYLDPAGSGWMVSAIAPVYGAVADGSAGTEVGAEAGAGGAGLEGVVGIDVTLGSIVADVLDIELDGDGYAILVSRDGTILALPPEGEGDLGVSVLSDHSYSEAILQDTFKPDSFNMYRRAELFAVADALQSAPEGNRRVDLGRPMIAAWATIAGPQWKLMLLTSEESVLSGAARLREQLGLVSQGMLAILVLFYAGFFLFLWRRSVAMSDRVAAPLAEIERNMGQIAAGGSVPAGHRYAVAEVQRVGDHLVTMGEKLQAASRAKANFLSAMSHEFRTPLNAIIGYSDLLASAPVEPLSDEDRRQVQAIHAAGWQLLQLVDGVIELSRIEQGEVAHNLQPLDLMPLLRQAMAELRPDPAAPGGVVVEMEEPPSPLPKVRADAEVIRRIATHLMANGVKYNRPGGRVTVRPVLAGGRLCVEVQDTGIGIPAAMQPRLFTPFDRLGQENGSIGGTGIGLAICRRLAELIGAEVGFVSRAGEGSTFTLCLPLA</sequence>
<feature type="domain" description="Histidine kinase" evidence="8">
    <location>
        <begin position="491"/>
        <end position="710"/>
    </location>
</feature>
<dbReference type="Gene3D" id="3.30.565.10">
    <property type="entry name" value="Histidine kinase-like ATPase, C-terminal domain"/>
    <property type="match status" value="1"/>
</dbReference>
<accession>A0ABW9Y182</accession>
<evidence type="ECO:0000256" key="3">
    <source>
        <dbReference type="ARBA" id="ARBA00022553"/>
    </source>
</evidence>
<keyword evidence="6" id="KW-0902">Two-component regulatory system</keyword>
<dbReference type="Gene3D" id="1.10.287.130">
    <property type="match status" value="1"/>
</dbReference>
<dbReference type="RefSeq" id="WP_161764873.1">
    <property type="nucleotide sequence ID" value="NZ_JAAATW010000001.1"/>
</dbReference>
<dbReference type="InterPro" id="IPR003661">
    <property type="entry name" value="HisK_dim/P_dom"/>
</dbReference>
<dbReference type="CDD" id="cd00082">
    <property type="entry name" value="HisKA"/>
    <property type="match status" value="1"/>
</dbReference>
<dbReference type="Pfam" id="PF00512">
    <property type="entry name" value="HisKA"/>
    <property type="match status" value="1"/>
</dbReference>
<proteinExistence type="predicted"/>
<dbReference type="Proteomes" id="UP001517376">
    <property type="component" value="Unassembled WGS sequence"/>
</dbReference>
<dbReference type="InterPro" id="IPR036097">
    <property type="entry name" value="HisK_dim/P_sf"/>
</dbReference>
<protein>
    <recommendedName>
        <fullName evidence="2">histidine kinase</fullName>
        <ecNumber evidence="2">2.7.13.3</ecNumber>
    </recommendedName>
</protein>
<dbReference type="PROSITE" id="PS50109">
    <property type="entry name" value="HIS_KIN"/>
    <property type="match status" value="1"/>
</dbReference>
<keyword evidence="7" id="KW-0812">Transmembrane</keyword>
<dbReference type="Pfam" id="PF02518">
    <property type="entry name" value="HATPase_c"/>
    <property type="match status" value="1"/>
</dbReference>
<feature type="transmembrane region" description="Helical" evidence="7">
    <location>
        <begin position="23"/>
        <end position="43"/>
    </location>
</feature>
<dbReference type="PANTHER" id="PTHR43711:SF1">
    <property type="entry name" value="HISTIDINE KINASE 1"/>
    <property type="match status" value="1"/>
</dbReference>
<organism evidence="9 10">
    <name type="scientific">Paragemmobacter ruber</name>
    <dbReference type="NCBI Taxonomy" id="1985673"/>
    <lineage>
        <taxon>Bacteria</taxon>
        <taxon>Pseudomonadati</taxon>
        <taxon>Pseudomonadota</taxon>
        <taxon>Alphaproteobacteria</taxon>
        <taxon>Rhodobacterales</taxon>
        <taxon>Paracoccaceae</taxon>
        <taxon>Paragemmobacter</taxon>
    </lineage>
</organism>
<dbReference type="InterPro" id="IPR005467">
    <property type="entry name" value="His_kinase_dom"/>
</dbReference>
<keyword evidence="7" id="KW-1133">Transmembrane helix</keyword>
<dbReference type="SUPFAM" id="SSF47384">
    <property type="entry name" value="Homodimeric domain of signal transducing histidine kinase"/>
    <property type="match status" value="1"/>
</dbReference>
<keyword evidence="7" id="KW-0472">Membrane</keyword>
<dbReference type="EMBL" id="JAAATW010000001">
    <property type="protein sequence ID" value="NBE05999.1"/>
    <property type="molecule type" value="Genomic_DNA"/>
</dbReference>
<dbReference type="InterPro" id="IPR036890">
    <property type="entry name" value="HATPase_C_sf"/>
</dbReference>
<dbReference type="SMART" id="SM00387">
    <property type="entry name" value="HATPase_c"/>
    <property type="match status" value="1"/>
</dbReference>
<keyword evidence="3" id="KW-0597">Phosphoprotein</keyword>
<keyword evidence="5" id="KW-0418">Kinase</keyword>
<evidence type="ECO:0000256" key="4">
    <source>
        <dbReference type="ARBA" id="ARBA00022679"/>
    </source>
</evidence>
<dbReference type="InterPro" id="IPR050736">
    <property type="entry name" value="Sensor_HK_Regulatory"/>
</dbReference>
<keyword evidence="4" id="KW-0808">Transferase</keyword>
<gene>
    <name evidence="9" type="ORF">GU920_00460</name>
</gene>
<evidence type="ECO:0000256" key="2">
    <source>
        <dbReference type="ARBA" id="ARBA00012438"/>
    </source>
</evidence>
<dbReference type="Gene3D" id="3.30.450.20">
    <property type="entry name" value="PAS domain"/>
    <property type="match status" value="1"/>
</dbReference>
<evidence type="ECO:0000256" key="7">
    <source>
        <dbReference type="SAM" id="Phobius"/>
    </source>
</evidence>
<evidence type="ECO:0000256" key="5">
    <source>
        <dbReference type="ARBA" id="ARBA00022777"/>
    </source>
</evidence>
<evidence type="ECO:0000256" key="6">
    <source>
        <dbReference type="ARBA" id="ARBA00023012"/>
    </source>
</evidence>
<evidence type="ECO:0000259" key="8">
    <source>
        <dbReference type="PROSITE" id="PS50109"/>
    </source>
</evidence>
<dbReference type="SMART" id="SM00388">
    <property type="entry name" value="HisKA"/>
    <property type="match status" value="1"/>
</dbReference>
<dbReference type="EC" id="2.7.13.3" evidence="2"/>
<dbReference type="SUPFAM" id="SSF55874">
    <property type="entry name" value="ATPase domain of HSP90 chaperone/DNA topoisomerase II/histidine kinase"/>
    <property type="match status" value="1"/>
</dbReference>
<reference evidence="10" key="1">
    <citation type="submission" date="2020-01" db="EMBL/GenBank/DDBJ databases">
        <title>Sphingomonas sp. strain CSW-10.</title>
        <authorList>
            <person name="Chen W.-M."/>
        </authorList>
    </citation>
    <scope>NUCLEOTIDE SEQUENCE [LARGE SCALE GENOMIC DNA]</scope>
    <source>
        <strain evidence="10">CCP-1</strain>
    </source>
</reference>
<comment type="catalytic activity">
    <reaction evidence="1">
        <text>ATP + protein L-histidine = ADP + protein N-phospho-L-histidine.</text>
        <dbReference type="EC" id="2.7.13.3"/>
    </reaction>
</comment>